<dbReference type="GeneTree" id="ENSGT00390000018433"/>
<evidence type="ECO:0008006" key="6">
    <source>
        <dbReference type="Google" id="ProtNLM"/>
    </source>
</evidence>
<feature type="compositionally biased region" description="Basic and acidic residues" evidence="4">
    <location>
        <begin position="229"/>
        <end position="239"/>
    </location>
</feature>
<dbReference type="Pfam" id="PF01015">
    <property type="entry name" value="Ribosomal_S3Ae"/>
    <property type="match status" value="1"/>
</dbReference>
<keyword evidence="2" id="KW-0689">Ribosomal protein</keyword>
<accession>M3Y6N3</accession>
<dbReference type="STRING" id="9669.ENSMPUP00000006984"/>
<sequence length="247" mass="28459">GKNKHLMKDSKNGTKKKVIDPFSKKLYDRKTPAMVSIRNIGKTLLTRTQGTQIPSDGLKGHVFEVTLDLWNDEAAFRKFKLIIEDVQGKNYLIDFHGKDLTHNKMCSMVRKWQTMTEVHVDVKTINFVSSISCWFYQKQTNTSYTQHQQDLQIQKKMMKIHDLRGVTNDLKEMVNKLIPDSIRKDTEKTVQSTFPLQDVRKVKMLKKPKFELGKLMEPYSEGSSSGKTTGDDNSAKVEYEPPVQESV</sequence>
<dbReference type="GO" id="GO:0006412">
    <property type="term" value="P:translation"/>
    <property type="evidence" value="ECO:0007669"/>
    <property type="project" value="InterPro"/>
</dbReference>
<evidence type="ECO:0000256" key="4">
    <source>
        <dbReference type="SAM" id="MobiDB-lite"/>
    </source>
</evidence>
<evidence type="ECO:0000256" key="1">
    <source>
        <dbReference type="ARBA" id="ARBA00022490"/>
    </source>
</evidence>
<dbReference type="eggNOG" id="KOG1628">
    <property type="taxonomic scope" value="Eukaryota"/>
</dbReference>
<dbReference type="HOGENOM" id="CLU_062507_0_1_1"/>
<keyword evidence="1" id="KW-0963">Cytoplasm</keyword>
<evidence type="ECO:0000256" key="3">
    <source>
        <dbReference type="ARBA" id="ARBA00023274"/>
    </source>
</evidence>
<feature type="region of interest" description="Disordered" evidence="4">
    <location>
        <begin position="216"/>
        <end position="247"/>
    </location>
</feature>
<dbReference type="InterPro" id="IPR001593">
    <property type="entry name" value="Ribosomal_eS1"/>
</dbReference>
<dbReference type="InParanoid" id="M3Y6N3"/>
<name>M3Y6N3_MUSPF</name>
<dbReference type="GO" id="GO:1990904">
    <property type="term" value="C:ribonucleoprotein complex"/>
    <property type="evidence" value="ECO:0007669"/>
    <property type="project" value="UniProtKB-KW"/>
</dbReference>
<evidence type="ECO:0000313" key="5">
    <source>
        <dbReference type="Ensembl" id="ENSMPUP00000006984.1"/>
    </source>
</evidence>
<dbReference type="AlphaFoldDB" id="M3Y6N3"/>
<dbReference type="GO" id="GO:0003735">
    <property type="term" value="F:structural constituent of ribosome"/>
    <property type="evidence" value="ECO:0007669"/>
    <property type="project" value="InterPro"/>
</dbReference>
<dbReference type="PANTHER" id="PTHR11830">
    <property type="entry name" value="40S RIBOSOMAL PROTEIN S3A"/>
    <property type="match status" value="1"/>
</dbReference>
<dbReference type="Ensembl" id="ENSMPUT00000007100.1">
    <property type="protein sequence ID" value="ENSMPUP00000006984.1"/>
    <property type="gene ID" value="ENSMPUG00000007041.1"/>
</dbReference>
<organism evidence="5">
    <name type="scientific">Mustela putorius furo</name>
    <name type="common">European domestic ferret</name>
    <name type="synonym">Mustela furo</name>
    <dbReference type="NCBI Taxonomy" id="9669"/>
    <lineage>
        <taxon>Eukaryota</taxon>
        <taxon>Metazoa</taxon>
        <taxon>Chordata</taxon>
        <taxon>Craniata</taxon>
        <taxon>Vertebrata</taxon>
        <taxon>Euteleostomi</taxon>
        <taxon>Mammalia</taxon>
        <taxon>Eutheria</taxon>
        <taxon>Laurasiatheria</taxon>
        <taxon>Carnivora</taxon>
        <taxon>Caniformia</taxon>
        <taxon>Musteloidea</taxon>
        <taxon>Mustelidae</taxon>
        <taxon>Mustelinae</taxon>
        <taxon>Mustela</taxon>
    </lineage>
</organism>
<dbReference type="SMART" id="SM01397">
    <property type="entry name" value="Ribosomal_S3Ae"/>
    <property type="match status" value="1"/>
</dbReference>
<reference evidence="5" key="1">
    <citation type="submission" date="2024-06" db="UniProtKB">
        <authorList>
            <consortium name="Ensembl"/>
        </authorList>
    </citation>
    <scope>IDENTIFICATION</scope>
</reference>
<protein>
    <recommendedName>
        <fullName evidence="6">40S ribosomal protein S3a</fullName>
    </recommendedName>
</protein>
<keyword evidence="3" id="KW-0687">Ribonucleoprotein</keyword>
<dbReference type="GO" id="GO:0005840">
    <property type="term" value="C:ribosome"/>
    <property type="evidence" value="ECO:0007669"/>
    <property type="project" value="UniProtKB-KW"/>
</dbReference>
<proteinExistence type="predicted"/>
<dbReference type="EMBL" id="AEYP01045281">
    <property type="status" value="NOT_ANNOTATED_CDS"/>
    <property type="molecule type" value="Genomic_DNA"/>
</dbReference>
<evidence type="ECO:0000256" key="2">
    <source>
        <dbReference type="ARBA" id="ARBA00022980"/>
    </source>
</evidence>